<comment type="caution">
    <text evidence="1">The sequence shown here is derived from an EMBL/GenBank/DDBJ whole genome shotgun (WGS) entry which is preliminary data.</text>
</comment>
<dbReference type="EMBL" id="JAODYY010000001">
    <property type="protein sequence ID" value="MDH0123285.1"/>
    <property type="molecule type" value="Genomic_DNA"/>
</dbReference>
<organism evidence="1 2">
    <name type="scientific">Brucella intermedia GD04153</name>
    <dbReference type="NCBI Taxonomy" id="2975438"/>
    <lineage>
        <taxon>Bacteria</taxon>
        <taxon>Pseudomonadati</taxon>
        <taxon>Pseudomonadota</taxon>
        <taxon>Alphaproteobacteria</taxon>
        <taxon>Hyphomicrobiales</taxon>
        <taxon>Brucellaceae</taxon>
        <taxon>Brucella/Ochrobactrum group</taxon>
        <taxon>Brucella</taxon>
    </lineage>
</organism>
<accession>A0AA42GV01</accession>
<proteinExistence type="predicted"/>
<name>A0AA42GV01_9HYPH</name>
<protein>
    <submittedName>
        <fullName evidence="1">Uncharacterized protein</fullName>
    </submittedName>
</protein>
<dbReference type="AlphaFoldDB" id="A0AA42GV01"/>
<dbReference type="Proteomes" id="UP001158087">
    <property type="component" value="Unassembled WGS sequence"/>
</dbReference>
<sequence>MIPSVEHQPYVELTLWHILKIAGCYHLVGEPLHREDGGPRITSPIAEMDARNWLATTESGRQYRLFEGSTVPLEQLKHGFLKGYCAYYGLDIDDVELANVFDVELALATPANSLKV</sequence>
<evidence type="ECO:0000313" key="1">
    <source>
        <dbReference type="EMBL" id="MDH0123285.1"/>
    </source>
</evidence>
<evidence type="ECO:0000313" key="2">
    <source>
        <dbReference type="Proteomes" id="UP001158087"/>
    </source>
</evidence>
<reference evidence="1" key="1">
    <citation type="submission" date="2022-09" db="EMBL/GenBank/DDBJ databases">
        <title>Intensive care unit water sources are persistently colonized with multi-drug resistant bacteria and are the site of extensive horizontal gene transfer of antibiotic resistance genes.</title>
        <authorList>
            <person name="Diorio-Toth L."/>
        </authorList>
    </citation>
    <scope>NUCLEOTIDE SEQUENCE</scope>
    <source>
        <strain evidence="1">GD04153</strain>
    </source>
</reference>
<gene>
    <name evidence="1" type="ORF">N7376_04715</name>
</gene>